<sequence length="74" mass="9077">MERRWYKFNAEMFTTIDWSKTLTTAEEAYWNIDNTEFIFSMLKDEPYLIDVCCNYDDFYIRSILADPIWKEVII</sequence>
<evidence type="ECO:0000313" key="1">
    <source>
        <dbReference type="EMBL" id="CAB4215615.1"/>
    </source>
</evidence>
<protein>
    <submittedName>
        <fullName evidence="1">Uncharacterized protein</fullName>
    </submittedName>
</protein>
<dbReference type="EMBL" id="LR797423">
    <property type="protein sequence ID" value="CAB4215615.1"/>
    <property type="molecule type" value="Genomic_DNA"/>
</dbReference>
<proteinExistence type="predicted"/>
<reference evidence="1" key="1">
    <citation type="submission" date="2020-05" db="EMBL/GenBank/DDBJ databases">
        <authorList>
            <person name="Chiriac C."/>
            <person name="Salcher M."/>
            <person name="Ghai R."/>
            <person name="Kavagutti S V."/>
        </authorList>
    </citation>
    <scope>NUCLEOTIDE SEQUENCE</scope>
</reference>
<gene>
    <name evidence="1" type="ORF">UFOVP1475_34</name>
</gene>
<organism evidence="1">
    <name type="scientific">uncultured Caudovirales phage</name>
    <dbReference type="NCBI Taxonomy" id="2100421"/>
    <lineage>
        <taxon>Viruses</taxon>
        <taxon>Duplodnaviria</taxon>
        <taxon>Heunggongvirae</taxon>
        <taxon>Uroviricota</taxon>
        <taxon>Caudoviricetes</taxon>
        <taxon>Peduoviridae</taxon>
        <taxon>Maltschvirus</taxon>
        <taxon>Maltschvirus maltsch</taxon>
    </lineage>
</organism>
<accession>A0A6J5SMQ1</accession>
<name>A0A6J5SMQ1_9CAUD</name>